<dbReference type="EMBL" id="KZ819298">
    <property type="protein sequence ID" value="PWN96580.1"/>
    <property type="molecule type" value="Genomic_DNA"/>
</dbReference>
<feature type="compositionally biased region" description="Basic and acidic residues" evidence="1">
    <location>
        <begin position="369"/>
        <end position="379"/>
    </location>
</feature>
<feature type="compositionally biased region" description="Basic and acidic residues" evidence="1">
    <location>
        <begin position="603"/>
        <end position="622"/>
    </location>
</feature>
<feature type="compositionally biased region" description="Acidic residues" evidence="1">
    <location>
        <begin position="508"/>
        <end position="525"/>
    </location>
</feature>
<dbReference type="GeneID" id="37273369"/>
<feature type="compositionally biased region" description="Basic and acidic residues" evidence="1">
    <location>
        <begin position="640"/>
        <end position="649"/>
    </location>
</feature>
<feature type="compositionally biased region" description="Acidic residues" evidence="1">
    <location>
        <begin position="263"/>
        <end position="275"/>
    </location>
</feature>
<feature type="compositionally biased region" description="Gly residues" evidence="1">
    <location>
        <begin position="1067"/>
        <end position="1078"/>
    </location>
</feature>
<feature type="region of interest" description="Disordered" evidence="1">
    <location>
        <begin position="584"/>
        <end position="788"/>
    </location>
</feature>
<evidence type="ECO:0000256" key="1">
    <source>
        <dbReference type="SAM" id="MobiDB-lite"/>
    </source>
</evidence>
<feature type="compositionally biased region" description="Basic and acidic residues" evidence="1">
    <location>
        <begin position="205"/>
        <end position="214"/>
    </location>
</feature>
<feature type="compositionally biased region" description="Acidic residues" evidence="1">
    <location>
        <begin position="714"/>
        <end position="725"/>
    </location>
</feature>
<dbReference type="OrthoDB" id="3366973at2759"/>
<feature type="compositionally biased region" description="Basic and acidic residues" evidence="1">
    <location>
        <begin position="959"/>
        <end position="976"/>
    </location>
</feature>
<feature type="compositionally biased region" description="Polar residues" evidence="1">
    <location>
        <begin position="340"/>
        <end position="349"/>
    </location>
</feature>
<feature type="compositionally biased region" description="Polar residues" evidence="1">
    <location>
        <begin position="1292"/>
        <end position="1302"/>
    </location>
</feature>
<feature type="region of interest" description="Disordered" evidence="1">
    <location>
        <begin position="1397"/>
        <end position="1443"/>
    </location>
</feature>
<feature type="compositionally biased region" description="Low complexity" evidence="1">
    <location>
        <begin position="777"/>
        <end position="788"/>
    </location>
</feature>
<feature type="compositionally biased region" description="Polar residues" evidence="1">
    <location>
        <begin position="457"/>
        <end position="470"/>
    </location>
</feature>
<dbReference type="RefSeq" id="XP_025596859.1">
    <property type="nucleotide sequence ID" value="XM_025745825.1"/>
</dbReference>
<dbReference type="GO" id="GO:0003676">
    <property type="term" value="F:nucleic acid binding"/>
    <property type="evidence" value="ECO:0007669"/>
    <property type="project" value="InterPro"/>
</dbReference>
<feature type="compositionally biased region" description="Acidic residues" evidence="1">
    <location>
        <begin position="483"/>
        <end position="496"/>
    </location>
</feature>
<feature type="compositionally biased region" description="Polar residues" evidence="1">
    <location>
        <begin position="900"/>
        <end position="916"/>
    </location>
</feature>
<evidence type="ECO:0000313" key="3">
    <source>
        <dbReference type="Proteomes" id="UP000245946"/>
    </source>
</evidence>
<proteinExistence type="predicted"/>
<evidence type="ECO:0000313" key="2">
    <source>
        <dbReference type="EMBL" id="PWN96580.1"/>
    </source>
</evidence>
<keyword evidence="3" id="KW-1185">Reference proteome</keyword>
<reference evidence="2 3" key="1">
    <citation type="journal article" date="2018" name="Mol. Biol. Evol.">
        <title>Broad Genomic Sampling Reveals a Smut Pathogenic Ancestry of the Fungal Clade Ustilaginomycotina.</title>
        <authorList>
            <person name="Kijpornyongpan T."/>
            <person name="Mondo S.J."/>
            <person name="Barry K."/>
            <person name="Sandor L."/>
            <person name="Lee J."/>
            <person name="Lipzen A."/>
            <person name="Pangilinan J."/>
            <person name="LaButti K."/>
            <person name="Hainaut M."/>
            <person name="Henrissat B."/>
            <person name="Grigoriev I.V."/>
            <person name="Spatafora J.W."/>
            <person name="Aime M.C."/>
        </authorList>
    </citation>
    <scope>NUCLEOTIDE SEQUENCE [LARGE SCALE GENOMIC DNA]</scope>
    <source>
        <strain evidence="2 3">MCA 4186</strain>
    </source>
</reference>
<feature type="compositionally biased region" description="Polar residues" evidence="1">
    <location>
        <begin position="735"/>
        <end position="756"/>
    </location>
</feature>
<feature type="region of interest" description="Disordered" evidence="1">
    <location>
        <begin position="835"/>
        <end position="1335"/>
    </location>
</feature>
<gene>
    <name evidence="2" type="ORF">FA09DRAFT_77491</name>
</gene>
<name>A0A316Z4B1_9BASI</name>
<feature type="compositionally biased region" description="Acidic residues" evidence="1">
    <location>
        <begin position="1121"/>
        <end position="1131"/>
    </location>
</feature>
<dbReference type="STRING" id="58919.A0A316Z4B1"/>
<sequence>MEAPQPPTHGREVKKARAVSLALLPLLLSNPPFIPASLKSDELNQRHQVLDMQPDEEGYLFSNVYNMPSGTASRVLGLLRELQAQVEALHGIILVSQNVVVGELSFFAPEPDFVLCSVALGATSEGQEPLLALLLRKPVNENSIREDWKFDNLLPAGSVPGIWQQKYDDALRLATEDDNDADVYSRDRSASTASKYSKYSNSYERTSDSYERTRSFSSHTTGVTSASFNTAGTSFDSPQRTPLSESEGKGEYISDPNEFWGGFDDDVEDHDEDAEPSSSHFRAEDGDARTERGAGSVSGGDDEGVSGADEHDSYWDSYARAAPVLDEGHMNEPSLEHAESMSTLGAPSSTGGGDLTRDFGSVGGVFSQAERELEQRLPDENVIAEVPSETEDLEDAEQEDAPMPGGLTAGLNARDFAAASAPPRWWEMPNGVTNARKGRPGAASPVSDATDFGTEGTAEQPNSHAGSISATPLPEVDAPSSDVEPEDADDAQDDSVTEQTHPSSLDALLDDDELSKETQLEEAELIDSPGSPGRPRATSYADVLPPRAPRSVVSAISSYETPEDMGLKDLEDFYRSRDLQRQAEARERFRRGGQIPGLTDVQEDTRGKKPSTEPSKSPRREPPSLQDLDPITALGLAEDPAQRAREQHRPVPRNASMEALRQMADNGEASKKSARATVSEASGISKRNFLQMAPSEVTDLTSASYAQEPPPESPELEQSIEESLDEAQSLDVADGSSTGSQTSDLPETARSESSSPVAVLYGQDDVTGAPSTRERNSNGSKRSSGYSSYKDAFSHLSSLHQARHSGDASSSVAGVAASESFLPGAASDASVKPLLGSVAYPGSPSEPSTGSLPAAHGVKISTKLARRLPDAPNEDDEDARSETSLQQNLGIDDELVGGPNSMSTELGNSTINSSLDTGAVGIAPNPRGAAPPPGSTSARTANLRHDYLRQQRAQALQIQRERIQKQREGQTSRSEDPGYFNFDTLPLQRGAQQRAPFKLNDRGRGRGRGRGAPGAAVRPHNLRQITDVTSGTGSTVRPRGARSPAAGSNGGGASDEENRSGGDDDGGSGGSDGRGSGGSEPRDEQDVSDEDAPRDEGELSPEDGDFDDEDTEREPERDGGPESDAESDLGIDETIGVAANLNALDSPSTFSAGGTEPEIVFGGDEESDGDVATPGLADGPASDLEDHGTPQELSDNDAGGSGDGLSGDEFSGDDAGSNAGSASGSAGSASGSAGSASIGSGQDDSQSAADVPLPDEDGHVTEEEEQQRDILLSPVPPRASEAYSLSPALATTGGQSTDNSALGQYPAKRSLQRPQPKRANTPRRLPTAGEARADAARRRRLAMDAIVRRNEAAKTILRGAWLLMEEATANFEGAPDGGVRLAEGEWVRICKEVSREMLNRRSENDEAGKRSRGPSDLSNRTIGRRSVDGQDDAQAVRVNGRDD</sequence>
<feature type="region of interest" description="Disordered" evidence="1">
    <location>
        <begin position="195"/>
        <end position="550"/>
    </location>
</feature>
<feature type="compositionally biased region" description="Polar residues" evidence="1">
    <location>
        <begin position="1143"/>
        <end position="1152"/>
    </location>
</feature>
<feature type="compositionally biased region" description="Low complexity" evidence="1">
    <location>
        <begin position="1207"/>
        <end position="1248"/>
    </location>
</feature>
<feature type="compositionally biased region" description="Acidic residues" evidence="1">
    <location>
        <begin position="1086"/>
        <end position="1113"/>
    </location>
</feature>
<feature type="compositionally biased region" description="Basic and acidic residues" evidence="1">
    <location>
        <begin position="281"/>
        <end position="292"/>
    </location>
</feature>
<dbReference type="PROSITE" id="PS00092">
    <property type="entry name" value="N6_MTASE"/>
    <property type="match status" value="1"/>
</dbReference>
<dbReference type="InterPro" id="IPR002052">
    <property type="entry name" value="DNA_methylase_N6_adenine_CS"/>
</dbReference>
<feature type="compositionally biased region" description="Basic and acidic residues" evidence="1">
    <location>
        <begin position="1397"/>
        <end position="1409"/>
    </location>
</feature>
<dbReference type="GO" id="GO:0008168">
    <property type="term" value="F:methyltransferase activity"/>
    <property type="evidence" value="ECO:0007669"/>
    <property type="project" value="InterPro"/>
</dbReference>
<feature type="compositionally biased region" description="Acidic residues" evidence="1">
    <location>
        <begin position="388"/>
        <end position="400"/>
    </location>
</feature>
<organism evidence="2 3">
    <name type="scientific">Tilletiopsis washingtonensis</name>
    <dbReference type="NCBI Taxonomy" id="58919"/>
    <lineage>
        <taxon>Eukaryota</taxon>
        <taxon>Fungi</taxon>
        <taxon>Dikarya</taxon>
        <taxon>Basidiomycota</taxon>
        <taxon>Ustilaginomycotina</taxon>
        <taxon>Exobasidiomycetes</taxon>
        <taxon>Entylomatales</taxon>
        <taxon>Entylomatales incertae sedis</taxon>
        <taxon>Tilletiopsis</taxon>
    </lineage>
</organism>
<dbReference type="Proteomes" id="UP000245946">
    <property type="component" value="Unassembled WGS sequence"/>
</dbReference>
<accession>A0A316Z4B1</accession>
<dbReference type="GO" id="GO:0032259">
    <property type="term" value="P:methylation"/>
    <property type="evidence" value="ECO:0007669"/>
    <property type="project" value="InterPro"/>
</dbReference>
<feature type="compositionally biased region" description="Basic and acidic residues" evidence="1">
    <location>
        <begin position="326"/>
        <end position="339"/>
    </location>
</feature>
<feature type="compositionally biased region" description="Polar residues" evidence="1">
    <location>
        <begin position="1023"/>
        <end position="1035"/>
    </location>
</feature>
<protein>
    <submittedName>
        <fullName evidence="2">Uncharacterized protein</fullName>
    </submittedName>
</protein>
<feature type="compositionally biased region" description="Polar residues" evidence="1">
    <location>
        <begin position="215"/>
        <end position="244"/>
    </location>
</feature>